<evidence type="ECO:0008006" key="3">
    <source>
        <dbReference type="Google" id="ProtNLM"/>
    </source>
</evidence>
<proteinExistence type="predicted"/>
<dbReference type="PhylomeDB" id="Q2NK95"/>
<evidence type="ECO:0000313" key="1">
    <source>
        <dbReference type="EMBL" id="ABC65148.1"/>
    </source>
</evidence>
<dbReference type="AlphaFoldDB" id="Q2NK95"/>
<dbReference type="Proteomes" id="UP000001934">
    <property type="component" value="Chromosome"/>
</dbReference>
<dbReference type="HOGENOM" id="CLU_181595_0_0_14"/>
<sequence length="105" mass="12812">MGKFQNDLNITTILKTIQTKRSTYYYWLKVNHKIKLKQEKYLLQQKRIESLCRIHEYLFGHSKITNLYQKNFNETITKKKVYHIMKEKSICCRLRIKKINIITNS</sequence>
<accession>Q2NK95</accession>
<dbReference type="eggNOG" id="COG2801">
    <property type="taxonomic scope" value="Bacteria"/>
</dbReference>
<evidence type="ECO:0000313" key="2">
    <source>
        <dbReference type="Proteomes" id="UP000001934"/>
    </source>
</evidence>
<name>Q2NK95_AYWBP</name>
<gene>
    <name evidence="1" type="ordered locus">AYWB_031</name>
</gene>
<dbReference type="KEGG" id="ayw:AYWB_031"/>
<organism evidence="1 2">
    <name type="scientific">Aster yellows witches'-broom phytoplasma (strain AYWB)</name>
    <dbReference type="NCBI Taxonomy" id="322098"/>
    <lineage>
        <taxon>Bacteria</taxon>
        <taxon>Bacillati</taxon>
        <taxon>Mycoplasmatota</taxon>
        <taxon>Mollicutes</taxon>
        <taxon>Acholeplasmatales</taxon>
        <taxon>Acholeplasmataceae</taxon>
        <taxon>Candidatus Phytoplasma</taxon>
        <taxon>16SrI (Aster yellows group)</taxon>
    </lineage>
</organism>
<reference evidence="1 2" key="1">
    <citation type="journal article" date="2006" name="J. Bacteriol.">
        <title>Living with genome instability: the adaptation of phytoplasmas to diverse environments of their insect and plant hosts.</title>
        <authorList>
            <person name="Bai X."/>
            <person name="Zhang J."/>
            <person name="Ewing A."/>
            <person name="Miller S.A."/>
            <person name="Jancso Radek A."/>
            <person name="Shevchenko D.V."/>
            <person name="Tsukerman K."/>
            <person name="Walunas T."/>
            <person name="Lapidus A."/>
            <person name="Campbell J.W."/>
            <person name="Hogenhout S.A."/>
        </authorList>
    </citation>
    <scope>NUCLEOTIDE SEQUENCE [LARGE SCALE GENOMIC DNA]</scope>
    <source>
        <strain evidence="1 2">AYWB</strain>
    </source>
</reference>
<dbReference type="EMBL" id="CP000061">
    <property type="protein sequence ID" value="ABC65148.1"/>
    <property type="molecule type" value="Genomic_DNA"/>
</dbReference>
<keyword evidence="2" id="KW-1185">Reference proteome</keyword>
<protein>
    <recommendedName>
        <fullName evidence="3">HTH-like domain-containing protein</fullName>
    </recommendedName>
</protein>